<evidence type="ECO:0000256" key="25">
    <source>
        <dbReference type="ARBA" id="ARBA00047995"/>
    </source>
</evidence>
<comment type="similarity">
    <text evidence="4">Belongs to the DNA2/NAM7 helicase family.</text>
</comment>
<feature type="compositionally biased region" description="Polar residues" evidence="26">
    <location>
        <begin position="408"/>
        <end position="419"/>
    </location>
</feature>
<keyword evidence="27" id="KW-0812">Transmembrane</keyword>
<dbReference type="InterPro" id="IPR011604">
    <property type="entry name" value="PDDEXK-like_dom_sf"/>
</dbReference>
<evidence type="ECO:0000256" key="10">
    <source>
        <dbReference type="ARBA" id="ARBA00022723"/>
    </source>
</evidence>
<dbReference type="InterPro" id="IPR045055">
    <property type="entry name" value="DNA2/NAM7-like"/>
</dbReference>
<feature type="transmembrane region" description="Helical" evidence="27">
    <location>
        <begin position="17"/>
        <end position="39"/>
    </location>
</feature>
<evidence type="ECO:0000256" key="12">
    <source>
        <dbReference type="ARBA" id="ARBA00022759"/>
    </source>
</evidence>
<keyword evidence="20" id="KW-0496">Mitochondrion</keyword>
<keyword evidence="14" id="KW-0378">Hydrolase</keyword>
<dbReference type="InterPro" id="IPR014808">
    <property type="entry name" value="DNA_replication_fac_Dna2_N"/>
</dbReference>
<dbReference type="InterPro" id="IPR022765">
    <property type="entry name" value="Dna2/Cas4_DUF83"/>
</dbReference>
<evidence type="ECO:0000256" key="18">
    <source>
        <dbReference type="ARBA" id="ARBA00023014"/>
    </source>
</evidence>
<evidence type="ECO:0000256" key="16">
    <source>
        <dbReference type="ARBA" id="ARBA00022840"/>
    </source>
</evidence>
<evidence type="ECO:0000256" key="13">
    <source>
        <dbReference type="ARBA" id="ARBA00022763"/>
    </source>
</evidence>
<dbReference type="GO" id="GO:0006281">
    <property type="term" value="P:DNA repair"/>
    <property type="evidence" value="ECO:0007669"/>
    <property type="project" value="UniProtKB-KW"/>
</dbReference>
<dbReference type="GO" id="GO:0003677">
    <property type="term" value="F:DNA binding"/>
    <property type="evidence" value="ECO:0007669"/>
    <property type="project" value="UniProtKB-KW"/>
</dbReference>
<feature type="domain" description="DNA2/NAM7 helicase helicase" evidence="30">
    <location>
        <begin position="1276"/>
        <end position="1364"/>
    </location>
</feature>
<feature type="domain" description="DNA replication factor Dna2 N-terminal" evidence="29">
    <location>
        <begin position="690"/>
        <end position="911"/>
    </location>
</feature>
<comment type="catalytic activity">
    <reaction evidence="25">
        <text>ATP + H2O = ADP + phosphate + H(+)</text>
        <dbReference type="Rhea" id="RHEA:13065"/>
        <dbReference type="ChEBI" id="CHEBI:15377"/>
        <dbReference type="ChEBI" id="CHEBI:15378"/>
        <dbReference type="ChEBI" id="CHEBI:30616"/>
        <dbReference type="ChEBI" id="CHEBI:43474"/>
        <dbReference type="ChEBI" id="CHEBI:456216"/>
        <dbReference type="EC" id="3.6.4.12"/>
    </reaction>
</comment>
<dbReference type="CDD" id="cd18808">
    <property type="entry name" value="SF1_C_Upf1"/>
    <property type="match status" value="1"/>
</dbReference>
<dbReference type="InterPro" id="IPR041679">
    <property type="entry name" value="DNA2/NAM7-like_C"/>
</dbReference>
<organism evidence="33 34">
    <name type="scientific">Trichoglossum hirsutum</name>
    <dbReference type="NCBI Taxonomy" id="265104"/>
    <lineage>
        <taxon>Eukaryota</taxon>
        <taxon>Fungi</taxon>
        <taxon>Dikarya</taxon>
        <taxon>Ascomycota</taxon>
        <taxon>Pezizomycotina</taxon>
        <taxon>Geoglossomycetes</taxon>
        <taxon>Geoglossales</taxon>
        <taxon>Geoglossaceae</taxon>
        <taxon>Trichoglossum</taxon>
    </lineage>
</organism>
<dbReference type="Pfam" id="PF01930">
    <property type="entry name" value="Cas_Cas4"/>
    <property type="match status" value="1"/>
</dbReference>
<evidence type="ECO:0000256" key="4">
    <source>
        <dbReference type="ARBA" id="ARBA00007913"/>
    </source>
</evidence>
<keyword evidence="19" id="KW-0238">DNA-binding</keyword>
<evidence type="ECO:0000256" key="6">
    <source>
        <dbReference type="ARBA" id="ARBA00021516"/>
    </source>
</evidence>
<sequence>MFVAAGMLSVEIARLSLAHFGVGLLPFLYIAFLIALVLRWRRDIWRSGWKWCGVALWVMLAVVGVVKIVGETKEGVNTRKGTKYPMSDQVTDVGVEIGTRPHWYRNKSAADVSRDRGAPTKRPVDEPEVSLSAQTKSKLKAFEFGALGDAGKSPTAASNHAEKENSSSSQGKIEGDVGVGPENASMQLPPTQNSVVKQIARDCPRTPASRLPLADLIGSNSEDVSHRDAAQDVSPERVFWKHITPESRAQLNSLNTPGPFVRRGKRARSSSPLSSPHAASNHKSDRQAFQKILRTPQADPAIELWNRYSMNTANKSAAKVTPDFARLLINGSSPHPPGAGASPGSRLRRSLSCGIEWPTSKVKRRRTAGPEADSGDNIFFAPTDGIQESPRESKLSRVSLLVDKLQESLSHPTKATDQNGPSSSSPLPGRSDLPTLDLSSPLQKANRDTQERVPRDILCAEENLLLNDNAATSPRASILRDGSSEFGDFDDADIDMDMLNAIETAATMTTGPILQSGAGGGPSRKDITHGHPSAGVYSVTEAEDIRKGVSLPAGNATVVCDVNSEGSGEFDDTYEEICAADLEDIAAKYDRQRQSSARGAVSAETPLQLMAQVDEPRVDVSEDEFGGLDDADFEELLASGLPKEKGPNQAPSSRKPEVIKRYLTKDVVVGEYELNPSQLRPEKVLRVRGEKSKLDKVIILRQSWFDTPCTPGSFVHLIGDFTHDGQCIIDDAHNMIILHPDHLISSTVVADSFSCPRRAVLQDRVKATSESSSPVVFGHILHEIFQEAMVANRWDSHTLERLIERVALKHIEDIYTIQMEAADAISHLKSKIPDMQAWAELFVAPVPQVRGYMQGQIGPETEADCVQGGATVNDRNGTTAAMCVSKLLDVEEHVWSPMYGLKGNIDASVQVTIVDNSTSKTLTVPFELKTGKNTKNAMHRAQTALYTLLLSDRYDVKIACGILYYMETSETHRVHAIRHELRQMVMQRNELACYVVGDRLQLPPMLKSTHLCGKCYAQTSCFIYHKLLDDGNGETSGLKDKFEKQVGHLRPKHKEFFVHWDDLLTKEEKDMLKFRRELWTMTSSEREKLGRCFGNVVVEPGSAHEDQDGSKINRYRYTFAKKAPVSGFSFVQSQIAIGEPIVISDEDGHFALANGYVTQVQKRRITVAVDRRLHNSRVRLPGFDAQDNQVFTGIMEVTVDGNPTVAPSTCSSDEPVLYRIDKDEFSNGMAIARNNLIHIMSDGPFGSRELRELIVDGRRPTFKPASTAYPLSSQAELNVDQRHVIEKVMSAQDYALVLGMPGTGKTTTIAHIIRALVSQGKSVLLTSYTHTAVDNILLKILHDGIGILRLGAVAKVHPEVQEFATLATTPRKTAAEVREAYHAPKVVATTCLGINHPLFNERVFDYCIVDEASQLTLPVCLGPIRMAKTFILVGDHYQLPPLVRNESAKEGGLDISLFRLLSEMYPRSVANLAHQYRMCEDIMVLSNTLIYNGQLRCGTEATARRSLKIPNMDGLKLCHSNSSNGLFPVSRPVCLGPKRGACWLRDLLDPSVKALFVNTDPLLPSSREEVSGSRIVNPTEATLCKQLVDALLLTGVPANDIGVISVYRSQLVILRHNMRHAPGVEMHTADKFQGRDKEVVILSLVRSNEQKNVGDLLRDWRRINVALTRARTKLLILGSRETMKGDGLMEKFLKVVEGRGWVFDVPSGAVGMHHFEELGTQFSPSGKSAIVGRDDGDDDGGGVKVHVDADTIDGKENVIPRSSPVKGRRRGGGVKKTTTIRAPEKKGRIVGSMRAILGSRPILRDIVNDLA</sequence>
<dbReference type="GO" id="GO:0051539">
    <property type="term" value="F:4 iron, 4 sulfur cluster binding"/>
    <property type="evidence" value="ECO:0007669"/>
    <property type="project" value="UniProtKB-KW"/>
</dbReference>
<dbReference type="PANTHER" id="PTHR10887">
    <property type="entry name" value="DNA2/NAM7 HELICASE FAMILY"/>
    <property type="match status" value="1"/>
</dbReference>
<dbReference type="InterPro" id="IPR048459">
    <property type="entry name" value="DNA2_Rift"/>
</dbReference>
<evidence type="ECO:0000256" key="9">
    <source>
        <dbReference type="ARBA" id="ARBA00022722"/>
    </source>
</evidence>
<dbReference type="GO" id="GO:0005634">
    <property type="term" value="C:nucleus"/>
    <property type="evidence" value="ECO:0007669"/>
    <property type="project" value="UniProtKB-SubCell"/>
</dbReference>
<evidence type="ECO:0000313" key="34">
    <source>
        <dbReference type="Proteomes" id="UP000750711"/>
    </source>
</evidence>
<dbReference type="CDD" id="cd18041">
    <property type="entry name" value="DEXXQc_DNA2"/>
    <property type="match status" value="1"/>
</dbReference>
<protein>
    <recommendedName>
        <fullName evidence="6">DNA replication ATP-dependent helicase/nuclease DNA2</fullName>
        <ecNumber evidence="5">3.6.4.12</ecNumber>
    </recommendedName>
    <alternativeName>
        <fullName evidence="24">DNA replication ATP-dependent helicase-like homolog</fullName>
    </alternativeName>
</protein>
<dbReference type="SUPFAM" id="SSF52540">
    <property type="entry name" value="P-loop containing nucleoside triphosphate hydrolases"/>
    <property type="match status" value="1"/>
</dbReference>
<dbReference type="Proteomes" id="UP000750711">
    <property type="component" value="Unassembled WGS sequence"/>
</dbReference>
<evidence type="ECO:0000256" key="27">
    <source>
        <dbReference type="SAM" id="Phobius"/>
    </source>
</evidence>
<dbReference type="PANTHER" id="PTHR10887:SF433">
    <property type="entry name" value="DNA REPLICATION ATP-DEPENDENT HELICASE_NUCLEASE DNA2"/>
    <property type="match status" value="1"/>
</dbReference>
<evidence type="ECO:0000256" key="1">
    <source>
        <dbReference type="ARBA" id="ARBA00001966"/>
    </source>
</evidence>
<evidence type="ECO:0000259" key="32">
    <source>
        <dbReference type="Pfam" id="PF21123"/>
    </source>
</evidence>
<dbReference type="GO" id="GO:0017108">
    <property type="term" value="F:5'-flap endonuclease activity"/>
    <property type="evidence" value="ECO:0007669"/>
    <property type="project" value="TreeGrafter"/>
</dbReference>
<evidence type="ECO:0000256" key="11">
    <source>
        <dbReference type="ARBA" id="ARBA00022741"/>
    </source>
</evidence>
<evidence type="ECO:0000256" key="7">
    <source>
        <dbReference type="ARBA" id="ARBA00022485"/>
    </source>
</evidence>
<evidence type="ECO:0000256" key="21">
    <source>
        <dbReference type="ARBA" id="ARBA00023204"/>
    </source>
</evidence>
<feature type="compositionally biased region" description="Low complexity" evidence="26">
    <location>
        <begin position="420"/>
        <end position="442"/>
    </location>
</feature>
<feature type="domain" description="DUF83" evidence="28">
    <location>
        <begin position="915"/>
        <end position="1023"/>
    </location>
</feature>
<dbReference type="Pfam" id="PF21123">
    <property type="entry name" value="Dna2_Rift"/>
    <property type="match status" value="1"/>
</dbReference>
<feature type="domain" description="DNA2 rift barrel" evidence="32">
    <location>
        <begin position="1083"/>
        <end position="1175"/>
    </location>
</feature>
<evidence type="ECO:0000256" key="14">
    <source>
        <dbReference type="ARBA" id="ARBA00022801"/>
    </source>
</evidence>
<comment type="cofactor">
    <cofactor evidence="1">
        <name>[4Fe-4S] cluster</name>
        <dbReference type="ChEBI" id="CHEBI:49883"/>
    </cofactor>
</comment>
<reference evidence="33" key="1">
    <citation type="submission" date="2021-03" db="EMBL/GenBank/DDBJ databases">
        <title>Comparative genomics and phylogenomic investigation of the class Geoglossomycetes provide insights into ecological specialization and systematics.</title>
        <authorList>
            <person name="Melie T."/>
            <person name="Pirro S."/>
            <person name="Miller A.N."/>
            <person name="Quandt A."/>
        </authorList>
    </citation>
    <scope>NUCLEOTIDE SEQUENCE</scope>
    <source>
        <strain evidence="33">CAQ_001_2017</strain>
    </source>
</reference>
<keyword evidence="10" id="KW-0479">Metal-binding</keyword>
<feature type="region of interest" description="Disordered" evidence="26">
    <location>
        <begin position="408"/>
        <end position="454"/>
    </location>
</feature>
<feature type="region of interest" description="Disordered" evidence="26">
    <location>
        <begin position="250"/>
        <end position="285"/>
    </location>
</feature>
<dbReference type="InterPro" id="IPR041677">
    <property type="entry name" value="DNA2/NAM7_AAA_11"/>
</dbReference>
<feature type="compositionally biased region" description="Basic and acidic residues" evidence="26">
    <location>
        <begin position="112"/>
        <end position="125"/>
    </location>
</feature>
<evidence type="ECO:0000256" key="3">
    <source>
        <dbReference type="ARBA" id="ARBA00004173"/>
    </source>
</evidence>
<keyword evidence="11" id="KW-0547">Nucleotide-binding</keyword>
<keyword evidence="16" id="KW-0067">ATP-binding</keyword>
<feature type="domain" description="DNA2/NAM7 helicase-like C-terminal" evidence="31">
    <location>
        <begin position="1453"/>
        <end position="1680"/>
    </location>
</feature>
<keyword evidence="9" id="KW-0540">Nuclease</keyword>
<keyword evidence="8" id="KW-0235">DNA replication</keyword>
<keyword evidence="27" id="KW-0472">Membrane</keyword>
<keyword evidence="18" id="KW-0411">Iron-sulfur</keyword>
<dbReference type="InterPro" id="IPR047187">
    <property type="entry name" value="SF1_C_Upf1"/>
</dbReference>
<keyword evidence="27" id="KW-1133">Transmembrane helix</keyword>
<keyword evidence="15" id="KW-0347">Helicase</keyword>
<dbReference type="EMBL" id="JAGHQM010000350">
    <property type="protein sequence ID" value="KAH0562444.1"/>
    <property type="molecule type" value="Genomic_DNA"/>
</dbReference>
<dbReference type="Pfam" id="PF08696">
    <property type="entry name" value="Dna2"/>
    <property type="match status" value="1"/>
</dbReference>
<evidence type="ECO:0000256" key="19">
    <source>
        <dbReference type="ARBA" id="ARBA00023125"/>
    </source>
</evidence>
<dbReference type="CDD" id="cd22318">
    <property type="entry name" value="DNA2_N-like"/>
    <property type="match status" value="1"/>
</dbReference>
<feature type="region of interest" description="Disordered" evidence="26">
    <location>
        <begin position="149"/>
        <end position="189"/>
    </location>
</feature>
<dbReference type="FunFam" id="3.40.50.300:FF:001170">
    <property type="entry name" value="DNA replication helicase Dna2"/>
    <property type="match status" value="1"/>
</dbReference>
<evidence type="ECO:0000259" key="28">
    <source>
        <dbReference type="Pfam" id="PF01930"/>
    </source>
</evidence>
<dbReference type="EC" id="3.6.4.12" evidence="5"/>
<gene>
    <name evidence="33" type="ORF">GP486_002869</name>
</gene>
<keyword evidence="12" id="KW-0255">Endonuclease</keyword>
<evidence type="ECO:0000259" key="30">
    <source>
        <dbReference type="Pfam" id="PF13086"/>
    </source>
</evidence>
<comment type="subcellular location">
    <subcellularLocation>
        <location evidence="3">Mitochondrion</location>
    </subcellularLocation>
    <subcellularLocation>
        <location evidence="2">Nucleus</location>
    </subcellularLocation>
</comment>
<evidence type="ECO:0000256" key="23">
    <source>
        <dbReference type="ARBA" id="ARBA00023268"/>
    </source>
</evidence>
<proteinExistence type="inferred from homology"/>
<dbReference type="FunFam" id="3.90.320.10:FF:000001">
    <property type="entry name" value="DNA replication helicase Dna2"/>
    <property type="match status" value="1"/>
</dbReference>
<feature type="region of interest" description="Disordered" evidence="26">
    <location>
        <begin position="328"/>
        <end position="347"/>
    </location>
</feature>
<evidence type="ECO:0000256" key="20">
    <source>
        <dbReference type="ARBA" id="ARBA00023128"/>
    </source>
</evidence>
<feature type="compositionally biased region" description="Basic and acidic residues" evidence="26">
    <location>
        <begin position="445"/>
        <end position="454"/>
    </location>
</feature>
<name>A0A9P8LE63_9PEZI</name>
<evidence type="ECO:0000256" key="17">
    <source>
        <dbReference type="ARBA" id="ARBA00023004"/>
    </source>
</evidence>
<keyword evidence="22" id="KW-0539">Nucleus</keyword>
<comment type="caution">
    <text evidence="33">The sequence shown here is derived from an EMBL/GenBank/DDBJ whole genome shotgun (WGS) entry which is preliminary data.</text>
</comment>
<dbReference type="GO" id="GO:0005524">
    <property type="term" value="F:ATP binding"/>
    <property type="evidence" value="ECO:0007669"/>
    <property type="project" value="UniProtKB-KW"/>
</dbReference>
<keyword evidence="23" id="KW-0511">Multifunctional enzyme</keyword>
<keyword evidence="13" id="KW-0227">DNA damage</keyword>
<dbReference type="Gene3D" id="3.90.320.10">
    <property type="match status" value="1"/>
</dbReference>
<feature type="compositionally biased region" description="Low complexity" evidence="26">
    <location>
        <begin position="269"/>
        <end position="279"/>
    </location>
</feature>
<evidence type="ECO:0000256" key="2">
    <source>
        <dbReference type="ARBA" id="ARBA00004123"/>
    </source>
</evidence>
<keyword evidence="7" id="KW-0004">4Fe-4S</keyword>
<dbReference type="InterPro" id="IPR027417">
    <property type="entry name" value="P-loop_NTPase"/>
</dbReference>
<evidence type="ECO:0000256" key="22">
    <source>
        <dbReference type="ARBA" id="ARBA00023242"/>
    </source>
</evidence>
<dbReference type="InterPro" id="IPR026851">
    <property type="entry name" value="Dna2/JHS1_DEXXQ-box"/>
</dbReference>
<evidence type="ECO:0000256" key="24">
    <source>
        <dbReference type="ARBA" id="ARBA00032548"/>
    </source>
</evidence>
<feature type="region of interest" description="Disordered" evidence="26">
    <location>
        <begin position="361"/>
        <end position="394"/>
    </location>
</feature>
<keyword evidence="34" id="KW-1185">Reference proteome</keyword>
<evidence type="ECO:0000256" key="8">
    <source>
        <dbReference type="ARBA" id="ARBA00022705"/>
    </source>
</evidence>
<feature type="region of interest" description="Disordered" evidence="26">
    <location>
        <begin position="106"/>
        <end position="132"/>
    </location>
</feature>
<dbReference type="GO" id="GO:0071932">
    <property type="term" value="P:replication fork reversal"/>
    <property type="evidence" value="ECO:0007669"/>
    <property type="project" value="TreeGrafter"/>
</dbReference>
<dbReference type="GO" id="GO:0005739">
    <property type="term" value="C:mitochondrion"/>
    <property type="evidence" value="ECO:0007669"/>
    <property type="project" value="UniProtKB-SubCell"/>
</dbReference>
<feature type="domain" description="DNA2/NAM7 helicase helicase" evidence="30">
    <location>
        <begin position="1376"/>
        <end position="1443"/>
    </location>
</feature>
<evidence type="ECO:0000313" key="33">
    <source>
        <dbReference type="EMBL" id="KAH0562444.1"/>
    </source>
</evidence>
<dbReference type="GO" id="GO:0046872">
    <property type="term" value="F:metal ion binding"/>
    <property type="evidence" value="ECO:0007669"/>
    <property type="project" value="UniProtKB-KW"/>
</dbReference>
<keyword evidence="21" id="KW-0234">DNA repair</keyword>
<accession>A0A9P8LE63</accession>
<dbReference type="FunFam" id="3.40.50.300:FF:000789">
    <property type="entry name" value="DNA replication ATP-dependent helicase/nuclease DNA2"/>
    <property type="match status" value="1"/>
</dbReference>
<evidence type="ECO:0000256" key="15">
    <source>
        <dbReference type="ARBA" id="ARBA00022806"/>
    </source>
</evidence>
<dbReference type="Gene3D" id="3.40.50.300">
    <property type="entry name" value="P-loop containing nucleotide triphosphate hydrolases"/>
    <property type="match status" value="2"/>
</dbReference>
<evidence type="ECO:0000256" key="26">
    <source>
        <dbReference type="SAM" id="MobiDB-lite"/>
    </source>
</evidence>
<feature type="transmembrane region" description="Helical" evidence="27">
    <location>
        <begin position="51"/>
        <end position="70"/>
    </location>
</feature>
<dbReference type="GO" id="GO:0017116">
    <property type="term" value="F:single-stranded DNA helicase activity"/>
    <property type="evidence" value="ECO:0007669"/>
    <property type="project" value="InterPro"/>
</dbReference>
<keyword evidence="17" id="KW-0408">Iron</keyword>
<dbReference type="Pfam" id="PF13087">
    <property type="entry name" value="AAA_12"/>
    <property type="match status" value="1"/>
</dbReference>
<dbReference type="Pfam" id="PF13086">
    <property type="entry name" value="AAA_11"/>
    <property type="match status" value="2"/>
</dbReference>
<evidence type="ECO:0000259" key="31">
    <source>
        <dbReference type="Pfam" id="PF13087"/>
    </source>
</evidence>
<evidence type="ECO:0000256" key="5">
    <source>
        <dbReference type="ARBA" id="ARBA00012551"/>
    </source>
</evidence>
<evidence type="ECO:0000259" key="29">
    <source>
        <dbReference type="Pfam" id="PF08696"/>
    </source>
</evidence>